<dbReference type="GO" id="GO:0005840">
    <property type="term" value="C:ribosome"/>
    <property type="evidence" value="ECO:0007669"/>
    <property type="project" value="UniProtKB-KW"/>
</dbReference>
<dbReference type="Gene3D" id="3.30.1330.230">
    <property type="match status" value="1"/>
</dbReference>
<organism evidence="2 3">
    <name type="scientific">Sporomusa malonica</name>
    <dbReference type="NCBI Taxonomy" id="112901"/>
    <lineage>
        <taxon>Bacteria</taxon>
        <taxon>Bacillati</taxon>
        <taxon>Bacillota</taxon>
        <taxon>Negativicutes</taxon>
        <taxon>Selenomonadales</taxon>
        <taxon>Sporomusaceae</taxon>
        <taxon>Sporomusa</taxon>
    </lineage>
</organism>
<dbReference type="OrthoDB" id="9761274at2"/>
<protein>
    <submittedName>
        <fullName evidence="2">Ribosomal protein S12 methylthiotransferase accessory factor</fullName>
    </submittedName>
</protein>
<evidence type="ECO:0000259" key="1">
    <source>
        <dbReference type="PROSITE" id="PS51664"/>
    </source>
</evidence>
<dbReference type="PANTHER" id="PTHR37809:SF1">
    <property type="entry name" value="RIBOSOMAL PROTEIN S12 METHYLTHIOTRANSFERASE ACCESSORY FACTOR YCAO"/>
    <property type="match status" value="1"/>
</dbReference>
<proteinExistence type="predicted"/>
<dbReference type="AlphaFoldDB" id="A0A1W1ZLL5"/>
<dbReference type="EMBL" id="FWXI01000004">
    <property type="protein sequence ID" value="SMC48921.1"/>
    <property type="molecule type" value="Genomic_DNA"/>
</dbReference>
<feature type="domain" description="YcaO" evidence="1">
    <location>
        <begin position="59"/>
        <end position="424"/>
    </location>
</feature>
<dbReference type="STRING" id="112901.SAMN04488500_10421"/>
<dbReference type="Pfam" id="PF02624">
    <property type="entry name" value="YcaO"/>
    <property type="match status" value="1"/>
</dbReference>
<reference evidence="2 3" key="1">
    <citation type="submission" date="2017-04" db="EMBL/GenBank/DDBJ databases">
        <authorList>
            <person name="Afonso C.L."/>
            <person name="Miller P.J."/>
            <person name="Scott M.A."/>
            <person name="Spackman E."/>
            <person name="Goraichik I."/>
            <person name="Dimitrov K.M."/>
            <person name="Suarez D.L."/>
            <person name="Swayne D.E."/>
        </authorList>
    </citation>
    <scope>NUCLEOTIDE SEQUENCE [LARGE SCALE GENOMIC DNA]</scope>
    <source>
        <strain evidence="2 3">DSM 5090</strain>
    </source>
</reference>
<keyword evidence="2" id="KW-0808">Transferase</keyword>
<dbReference type="InterPro" id="IPR003776">
    <property type="entry name" value="YcaO-like_dom"/>
</dbReference>
<dbReference type="NCBIfam" id="TIGR00702">
    <property type="entry name" value="YcaO-type kinase domain"/>
    <property type="match status" value="1"/>
</dbReference>
<dbReference type="PANTHER" id="PTHR37809">
    <property type="entry name" value="RIBOSOMAL PROTEIN S12 METHYLTHIOTRANSFERASE ACCESSORY FACTOR YCAO"/>
    <property type="match status" value="1"/>
</dbReference>
<accession>A0A1W1ZLL5</accession>
<sequence>MTLSVCKYKDELPLRTITKIRNILTDLNILAVETGWKNSADGFYSVTVTIRNTNLATNGKGTTYEYALASAYAELMERLQNQAFFRLNYDLKEDALGYQGFYYAPDEQRIGREEFLNSNEEWSSIQINKTPRDFDVQELLKKWQQVSYEKVPADFIALPYLNINSGHISHIPIKMVSKMYMSNGMCAGNTTEEALVQGLSEVLERYVNMRILVDEITPPDIPVEYLKQHPIIYRMIQQIEQSGNFEVIMKDCSLGQGLPVVGVIFINKDDQSYFVKFGSHPIFAIAAERTLTELLQGQEVRDMMGVKEFVYRSPVDEDHENVLGILVNGSGYYPSRFFASKYSYDFTEFPSIEANSNRQLLEYLFSLIKGNGYQIFVRDNSFLGFPSFHIIVPGMSEIEQFFDIKPIDEYSQYNKVKEYIRNLPEITIEKTDEIIKFFGEIPYHNGSSIANILNLTIKKPLPWYYVRIDLFLSALHYWKGDFANAYYAFERFLDFSRRMQPGVFDRGLFNFYKCVRDYFGARADEMEEGDIVSLLSEFYPIPMVQGVINEFGSADRFFNVFGYLQCWQCEKCDYSEGCSYIEHEKVYKTLKEKYAEKLIEQATLSRLALP</sequence>
<gene>
    <name evidence="2" type="ORF">SAMN04488500_10421</name>
</gene>
<keyword evidence="2" id="KW-0687">Ribonucleoprotein</keyword>
<keyword evidence="2" id="KW-0689">Ribosomal protein</keyword>
<keyword evidence="3" id="KW-1185">Reference proteome</keyword>
<dbReference type="RefSeq" id="WP_084574689.1">
    <property type="nucleotide sequence ID" value="NZ_CP155572.1"/>
</dbReference>
<evidence type="ECO:0000313" key="3">
    <source>
        <dbReference type="Proteomes" id="UP000192738"/>
    </source>
</evidence>
<dbReference type="PROSITE" id="PS51664">
    <property type="entry name" value="YCAO"/>
    <property type="match status" value="1"/>
</dbReference>
<dbReference type="GO" id="GO:0016740">
    <property type="term" value="F:transferase activity"/>
    <property type="evidence" value="ECO:0007669"/>
    <property type="project" value="UniProtKB-KW"/>
</dbReference>
<dbReference type="Proteomes" id="UP000192738">
    <property type="component" value="Unassembled WGS sequence"/>
</dbReference>
<evidence type="ECO:0000313" key="2">
    <source>
        <dbReference type="EMBL" id="SMC48921.1"/>
    </source>
</evidence>
<name>A0A1W1ZLL5_9FIRM</name>